<keyword evidence="3" id="KW-1185">Reference proteome</keyword>
<reference evidence="2 3" key="1">
    <citation type="journal article" date="2021" name="Sci. Rep.">
        <title>The genome of the diatom Chaetoceros tenuissimus carries an ancient integrated fragment of an extant virus.</title>
        <authorList>
            <person name="Hongo Y."/>
            <person name="Kimura K."/>
            <person name="Takaki Y."/>
            <person name="Yoshida Y."/>
            <person name="Baba S."/>
            <person name="Kobayashi G."/>
            <person name="Nagasaki K."/>
            <person name="Hano T."/>
            <person name="Tomaru Y."/>
        </authorList>
    </citation>
    <scope>NUCLEOTIDE SEQUENCE [LARGE SCALE GENOMIC DNA]</scope>
    <source>
        <strain evidence="2 3">NIES-3715</strain>
    </source>
</reference>
<dbReference type="InterPro" id="IPR000048">
    <property type="entry name" value="IQ_motif_EF-hand-BS"/>
</dbReference>
<dbReference type="EMBL" id="BLLK01000047">
    <property type="protein sequence ID" value="GFH54214.1"/>
    <property type="molecule type" value="Genomic_DNA"/>
</dbReference>
<feature type="coiled-coil region" evidence="1">
    <location>
        <begin position="347"/>
        <end position="430"/>
    </location>
</feature>
<proteinExistence type="predicted"/>
<evidence type="ECO:0000256" key="1">
    <source>
        <dbReference type="SAM" id="Coils"/>
    </source>
</evidence>
<accession>A0AAD3H8U4</accession>
<dbReference type="Pfam" id="PF00612">
    <property type="entry name" value="IQ"/>
    <property type="match status" value="2"/>
</dbReference>
<evidence type="ECO:0008006" key="4">
    <source>
        <dbReference type="Google" id="ProtNLM"/>
    </source>
</evidence>
<name>A0AAD3H8U4_9STRA</name>
<dbReference type="AlphaFoldDB" id="A0AAD3H8U4"/>
<organism evidence="2 3">
    <name type="scientific">Chaetoceros tenuissimus</name>
    <dbReference type="NCBI Taxonomy" id="426638"/>
    <lineage>
        <taxon>Eukaryota</taxon>
        <taxon>Sar</taxon>
        <taxon>Stramenopiles</taxon>
        <taxon>Ochrophyta</taxon>
        <taxon>Bacillariophyta</taxon>
        <taxon>Coscinodiscophyceae</taxon>
        <taxon>Chaetocerotophycidae</taxon>
        <taxon>Chaetocerotales</taxon>
        <taxon>Chaetocerotaceae</taxon>
        <taxon>Chaetoceros</taxon>
    </lineage>
</organism>
<protein>
    <recommendedName>
        <fullName evidence="4">Calmodulin</fullName>
    </recommendedName>
</protein>
<dbReference type="Proteomes" id="UP001054902">
    <property type="component" value="Unassembled WGS sequence"/>
</dbReference>
<evidence type="ECO:0000313" key="2">
    <source>
        <dbReference type="EMBL" id="GFH54214.1"/>
    </source>
</evidence>
<comment type="caution">
    <text evidence="2">The sequence shown here is derived from an EMBL/GenBank/DDBJ whole genome shotgun (WGS) entry which is preliminary data.</text>
</comment>
<gene>
    <name evidence="2" type="ORF">CTEN210_10690</name>
</gene>
<sequence>MKEYCGRDLSRMVANVYDPNHRGNIDWREIMFQCFVLSNFDLSPREALISAFDFFTDSSSTVKGEAIQNILLYLLSPETLPEFLDKFYEKWVNIRLEGTTCRFEGNFRVIDERISFRLYSEIVKSIVVESESYEAFECQFYPSYLWQIQECRRHIRQCLERATITAKKSAIIKWQEESNRRQKAHETFSRIAFRLYRRMNQKSFDLWKRHTMFCLAAVEIQRSLRGFLARKACQAKLAEERSSILIQSVARRWLVHSRYKWLQTIRDEAAYRIQTCCRWHQEQIIQKKRLETALDVERRRQMKLEQKANEMMVNRGFTRLQRVFRSNLMRKEIRKSVAKRQREIKVLNEMNLRQALLQQEKEIHERQACAFRERRLAQIEIAEKQLERNFIQKKTLQKRRFTEKIESIEKREQNEQNRKDQNVLETLKENWEKDIAKQCTSLQKLCSDSLRNAETASEKELKKKILSLSKKKLKGVLKFADSQNRKMELKEANDIALKLAIDDCVSAKKAELQNLIMKAVADTKQTQSILREQKNKEIKQHKLENAKKILHSALLRYMARRKVQAIAKVSFEKIYNEKYEAFYYRNKRTGEVSWYKPKILGSGDVPNST</sequence>
<keyword evidence="1" id="KW-0175">Coiled coil</keyword>
<dbReference type="Gene3D" id="4.10.270.10">
    <property type="entry name" value="Myosin, subunit A"/>
    <property type="match status" value="1"/>
</dbReference>
<evidence type="ECO:0000313" key="3">
    <source>
        <dbReference type="Proteomes" id="UP001054902"/>
    </source>
</evidence>
<dbReference type="SMART" id="SM00015">
    <property type="entry name" value="IQ"/>
    <property type="match status" value="4"/>
</dbReference>
<dbReference type="PROSITE" id="PS50096">
    <property type="entry name" value="IQ"/>
    <property type="match status" value="2"/>
</dbReference>